<name>A0A061EDZ7_THECC</name>
<evidence type="ECO:0000313" key="1">
    <source>
        <dbReference type="EMBL" id="EOY03170.1"/>
    </source>
</evidence>
<accession>A0A061EDZ7</accession>
<dbReference type="Proteomes" id="UP000026915">
    <property type="component" value="Chromosome 4"/>
</dbReference>
<dbReference type="PANTHER" id="PTHR47532">
    <property type="entry name" value="RETINAL-BINDING PROTEIN"/>
    <property type="match status" value="1"/>
</dbReference>
<proteinExistence type="predicted"/>
<keyword evidence="2" id="KW-1185">Reference proteome</keyword>
<dbReference type="Gramene" id="EOY03170">
    <property type="protein sequence ID" value="EOY03170"/>
    <property type="gene ID" value="TCM_017739"/>
</dbReference>
<dbReference type="EMBL" id="CM001882">
    <property type="protein sequence ID" value="EOY03170.1"/>
    <property type="molecule type" value="Genomic_DNA"/>
</dbReference>
<sequence>MASTEGLVPITRTFLASYYDKYPFDPLSDDVSRLSFEIRSFAQDLLQGLPPTQGESLLIQEADSQPPHKIDENMWKNREHIEEILFLLERSHWPPLLQQPSTSEVAEFATICGRLKDKFQRILRILASFQSRNSERVFNTVMTYMPQDFRGTLIKQQKERSERNKQAEVDALVNSGGSIHDRYALLWKQQMDRRRQLAQLGAATGVYKTLVKYLVGVPQVLLDFIRQINDDDGPMEEQRQRYGPPLYNLTKTVLIIRLFLSLAWQRFEAFKLNRHQISVLEEAVDVYTSEFERILDLVWSTQIPLVKKH</sequence>
<dbReference type="PANTHER" id="PTHR47532:SF1">
    <property type="entry name" value="RETINAL-BINDING PROTEIN"/>
    <property type="match status" value="1"/>
</dbReference>
<evidence type="ECO:0000313" key="2">
    <source>
        <dbReference type="Proteomes" id="UP000026915"/>
    </source>
</evidence>
<reference evidence="1 2" key="1">
    <citation type="journal article" date="2013" name="Genome Biol.">
        <title>The genome sequence of the most widely cultivated cacao type and its use to identify candidate genes regulating pod color.</title>
        <authorList>
            <person name="Motamayor J.C."/>
            <person name="Mockaitis K."/>
            <person name="Schmutz J."/>
            <person name="Haiminen N."/>
            <person name="Iii D.L."/>
            <person name="Cornejo O."/>
            <person name="Findley S.D."/>
            <person name="Zheng P."/>
            <person name="Utro F."/>
            <person name="Royaert S."/>
            <person name="Saski C."/>
            <person name="Jenkins J."/>
            <person name="Podicheti R."/>
            <person name="Zhao M."/>
            <person name="Scheffler B.E."/>
            <person name="Stack J.C."/>
            <person name="Feltus F.A."/>
            <person name="Mustiga G.M."/>
            <person name="Amores F."/>
            <person name="Phillips W."/>
            <person name="Marelli J.P."/>
            <person name="May G.D."/>
            <person name="Shapiro H."/>
            <person name="Ma J."/>
            <person name="Bustamante C.D."/>
            <person name="Schnell R.J."/>
            <person name="Main D."/>
            <person name="Gilbert D."/>
            <person name="Parida L."/>
            <person name="Kuhn D.N."/>
        </authorList>
    </citation>
    <scope>NUCLEOTIDE SEQUENCE [LARGE SCALE GENOMIC DNA]</scope>
    <source>
        <strain evidence="2">cv. Matina 1-6</strain>
    </source>
</reference>
<dbReference type="AlphaFoldDB" id="A0A061EDZ7"/>
<gene>
    <name evidence="1" type="ORF">TCM_017739</name>
</gene>
<protein>
    <submittedName>
        <fullName evidence="1">Uncharacterized protein isoform 5</fullName>
    </submittedName>
</protein>
<organism evidence="1 2">
    <name type="scientific">Theobroma cacao</name>
    <name type="common">Cacao</name>
    <name type="synonym">Cocoa</name>
    <dbReference type="NCBI Taxonomy" id="3641"/>
    <lineage>
        <taxon>Eukaryota</taxon>
        <taxon>Viridiplantae</taxon>
        <taxon>Streptophyta</taxon>
        <taxon>Embryophyta</taxon>
        <taxon>Tracheophyta</taxon>
        <taxon>Spermatophyta</taxon>
        <taxon>Magnoliopsida</taxon>
        <taxon>eudicotyledons</taxon>
        <taxon>Gunneridae</taxon>
        <taxon>Pentapetalae</taxon>
        <taxon>rosids</taxon>
        <taxon>malvids</taxon>
        <taxon>Malvales</taxon>
        <taxon>Malvaceae</taxon>
        <taxon>Byttnerioideae</taxon>
        <taxon>Theobroma</taxon>
    </lineage>
</organism>
<dbReference type="Gramene" id="EOY03168">
    <property type="protein sequence ID" value="EOY03168"/>
    <property type="gene ID" value="TCM_017739"/>
</dbReference>
<dbReference type="EMBL" id="CM001882">
    <property type="protein sequence ID" value="EOY03168.1"/>
    <property type="molecule type" value="Genomic_DNA"/>
</dbReference>